<name>A0A8J2J3K4_9HEXA</name>
<organism evidence="1 2">
    <name type="scientific">Allacma fusca</name>
    <dbReference type="NCBI Taxonomy" id="39272"/>
    <lineage>
        <taxon>Eukaryota</taxon>
        <taxon>Metazoa</taxon>
        <taxon>Ecdysozoa</taxon>
        <taxon>Arthropoda</taxon>
        <taxon>Hexapoda</taxon>
        <taxon>Collembola</taxon>
        <taxon>Symphypleona</taxon>
        <taxon>Sminthuridae</taxon>
        <taxon>Allacma</taxon>
    </lineage>
</organism>
<dbReference type="EMBL" id="CAJVCH010019566">
    <property type="protein sequence ID" value="CAG7687333.1"/>
    <property type="molecule type" value="Genomic_DNA"/>
</dbReference>
<protein>
    <submittedName>
        <fullName evidence="1">Uncharacterized protein</fullName>
    </submittedName>
</protein>
<keyword evidence="2" id="KW-1185">Reference proteome</keyword>
<comment type="caution">
    <text evidence="1">The sequence shown here is derived from an EMBL/GenBank/DDBJ whole genome shotgun (WGS) entry which is preliminary data.</text>
</comment>
<sequence length="67" mass="7130">MPALAPPLSPPESSGDGTLTKKILSPAIIDSSFGDLSQPDIKLKVDIGTVNLDWEFVNFDYIGVQLG</sequence>
<evidence type="ECO:0000313" key="2">
    <source>
        <dbReference type="Proteomes" id="UP000708208"/>
    </source>
</evidence>
<gene>
    <name evidence="1" type="ORF">AFUS01_LOCUS3265</name>
</gene>
<accession>A0A8J2J3K4</accession>
<reference evidence="1" key="1">
    <citation type="submission" date="2021-06" db="EMBL/GenBank/DDBJ databases">
        <authorList>
            <person name="Hodson N. C."/>
            <person name="Mongue J. A."/>
            <person name="Jaron S. K."/>
        </authorList>
    </citation>
    <scope>NUCLEOTIDE SEQUENCE</scope>
</reference>
<dbReference type="Proteomes" id="UP000708208">
    <property type="component" value="Unassembled WGS sequence"/>
</dbReference>
<dbReference type="AlphaFoldDB" id="A0A8J2J3K4"/>
<evidence type="ECO:0000313" key="1">
    <source>
        <dbReference type="EMBL" id="CAG7687333.1"/>
    </source>
</evidence>
<proteinExistence type="predicted"/>